<reference evidence="9 10" key="1">
    <citation type="submission" date="2020-08" db="EMBL/GenBank/DDBJ databases">
        <title>Functional genomics of gut bacteria from endangered species of beetles.</title>
        <authorList>
            <person name="Carlos-Shanley C."/>
        </authorList>
    </citation>
    <scope>NUCLEOTIDE SEQUENCE [LARGE SCALE GENOMIC DNA]</scope>
    <source>
        <strain evidence="9 10">S00070</strain>
    </source>
</reference>
<comment type="caution">
    <text evidence="9">The sequence shown here is derived from an EMBL/GenBank/DDBJ whole genome shotgun (WGS) entry which is preliminary data.</text>
</comment>
<keyword evidence="6" id="KW-0811">Translocation</keyword>
<dbReference type="NCBIfam" id="TIGR00964">
    <property type="entry name" value="secE_bact"/>
    <property type="match status" value="1"/>
</dbReference>
<feature type="transmembrane region" description="Helical" evidence="8">
    <location>
        <begin position="32"/>
        <end position="52"/>
    </location>
</feature>
<keyword evidence="5 8" id="KW-1133">Transmembrane helix</keyword>
<keyword evidence="10" id="KW-1185">Reference proteome</keyword>
<organism evidence="9 10">
    <name type="scientific">Arcicella rosea</name>
    <dbReference type="NCBI Taxonomy" id="502909"/>
    <lineage>
        <taxon>Bacteria</taxon>
        <taxon>Pseudomonadati</taxon>
        <taxon>Bacteroidota</taxon>
        <taxon>Cytophagia</taxon>
        <taxon>Cytophagales</taxon>
        <taxon>Flectobacillaceae</taxon>
        <taxon>Arcicella</taxon>
    </lineage>
</organism>
<dbReference type="InterPro" id="IPR038379">
    <property type="entry name" value="SecE_sf"/>
</dbReference>
<dbReference type="GO" id="GO:0016020">
    <property type="term" value="C:membrane"/>
    <property type="evidence" value="ECO:0007669"/>
    <property type="project" value="UniProtKB-SubCell"/>
</dbReference>
<dbReference type="InterPro" id="IPR001901">
    <property type="entry name" value="Translocase_SecE/Sec61-g"/>
</dbReference>
<dbReference type="GO" id="GO:0006605">
    <property type="term" value="P:protein targeting"/>
    <property type="evidence" value="ECO:0007669"/>
    <property type="project" value="InterPro"/>
</dbReference>
<dbReference type="RefSeq" id="WP_184129481.1">
    <property type="nucleotide sequence ID" value="NZ_JACHKT010000002.1"/>
</dbReference>
<evidence type="ECO:0000256" key="3">
    <source>
        <dbReference type="ARBA" id="ARBA00022692"/>
    </source>
</evidence>
<sequence length="61" mass="7042">MNKLQQLVKESWTEVTENVTWPKFSELQASSTLVLVASLIFALVVGMIDFLFKSGLEWFYQ</sequence>
<proteinExistence type="predicted"/>
<dbReference type="GO" id="GO:0006886">
    <property type="term" value="P:intracellular protein transport"/>
    <property type="evidence" value="ECO:0007669"/>
    <property type="project" value="InterPro"/>
</dbReference>
<evidence type="ECO:0000256" key="8">
    <source>
        <dbReference type="SAM" id="Phobius"/>
    </source>
</evidence>
<evidence type="ECO:0000256" key="2">
    <source>
        <dbReference type="ARBA" id="ARBA00022448"/>
    </source>
</evidence>
<gene>
    <name evidence="9" type="ORF">HNP25_000406</name>
</gene>
<accession>A0A841EFJ0</accession>
<dbReference type="Proteomes" id="UP000524404">
    <property type="component" value="Unassembled WGS sequence"/>
</dbReference>
<keyword evidence="4" id="KW-0653">Protein transport</keyword>
<evidence type="ECO:0000256" key="6">
    <source>
        <dbReference type="ARBA" id="ARBA00023010"/>
    </source>
</evidence>
<keyword evidence="7 8" id="KW-0472">Membrane</keyword>
<protein>
    <submittedName>
        <fullName evidence="9">Preprotein translocase subunit SecE</fullName>
    </submittedName>
</protein>
<dbReference type="EMBL" id="JACHKT010000002">
    <property type="protein sequence ID" value="MBB6001766.1"/>
    <property type="molecule type" value="Genomic_DNA"/>
</dbReference>
<dbReference type="Pfam" id="PF00584">
    <property type="entry name" value="SecE"/>
    <property type="match status" value="1"/>
</dbReference>
<dbReference type="Gene3D" id="1.20.5.1030">
    <property type="entry name" value="Preprotein translocase secy subunit"/>
    <property type="match status" value="1"/>
</dbReference>
<evidence type="ECO:0000256" key="1">
    <source>
        <dbReference type="ARBA" id="ARBA00004370"/>
    </source>
</evidence>
<name>A0A841EFJ0_9BACT</name>
<evidence type="ECO:0000313" key="10">
    <source>
        <dbReference type="Proteomes" id="UP000524404"/>
    </source>
</evidence>
<keyword evidence="3 8" id="KW-0812">Transmembrane</keyword>
<evidence type="ECO:0000313" key="9">
    <source>
        <dbReference type="EMBL" id="MBB6001766.1"/>
    </source>
</evidence>
<keyword evidence="2" id="KW-0813">Transport</keyword>
<dbReference type="InterPro" id="IPR005807">
    <property type="entry name" value="SecE_bac"/>
</dbReference>
<dbReference type="GO" id="GO:0009306">
    <property type="term" value="P:protein secretion"/>
    <property type="evidence" value="ECO:0007669"/>
    <property type="project" value="InterPro"/>
</dbReference>
<evidence type="ECO:0000256" key="7">
    <source>
        <dbReference type="ARBA" id="ARBA00023136"/>
    </source>
</evidence>
<dbReference type="GO" id="GO:0008320">
    <property type="term" value="F:protein transmembrane transporter activity"/>
    <property type="evidence" value="ECO:0007669"/>
    <property type="project" value="InterPro"/>
</dbReference>
<dbReference type="AlphaFoldDB" id="A0A841EFJ0"/>
<evidence type="ECO:0000256" key="4">
    <source>
        <dbReference type="ARBA" id="ARBA00022927"/>
    </source>
</evidence>
<evidence type="ECO:0000256" key="5">
    <source>
        <dbReference type="ARBA" id="ARBA00022989"/>
    </source>
</evidence>
<comment type="subcellular location">
    <subcellularLocation>
        <location evidence="1">Membrane</location>
    </subcellularLocation>
</comment>